<evidence type="ECO:0000313" key="4">
    <source>
        <dbReference type="Ensembl" id="ENSSPUP00000016174.1"/>
    </source>
</evidence>
<evidence type="ECO:0000256" key="1">
    <source>
        <dbReference type="SAM" id="Coils"/>
    </source>
</evidence>
<proteinExistence type="predicted"/>
<dbReference type="AlphaFoldDB" id="A0A8D0GZH3"/>
<keyword evidence="1" id="KW-0175">Coiled coil</keyword>
<dbReference type="Ensembl" id="ENSSPUT00000017239.1">
    <property type="protein sequence ID" value="ENSSPUP00000016174.1"/>
    <property type="gene ID" value="ENSSPUG00000012453.1"/>
</dbReference>
<dbReference type="GO" id="GO:0005815">
    <property type="term" value="C:microtubule organizing center"/>
    <property type="evidence" value="ECO:0007669"/>
    <property type="project" value="TreeGrafter"/>
</dbReference>
<dbReference type="InterPro" id="IPR026295">
    <property type="entry name" value="CCD81"/>
</dbReference>
<accession>A0A8D0GZH3</accession>
<gene>
    <name evidence="4" type="primary">CCDC81</name>
</gene>
<evidence type="ECO:0000259" key="3">
    <source>
        <dbReference type="Pfam" id="PF18289"/>
    </source>
</evidence>
<protein>
    <submittedName>
        <fullName evidence="4">Coiled-coil domain containing 81</fullName>
    </submittedName>
</protein>
<organism evidence="4 5">
    <name type="scientific">Sphenodon punctatus</name>
    <name type="common">Tuatara</name>
    <name type="synonym">Hatteria punctata</name>
    <dbReference type="NCBI Taxonomy" id="8508"/>
    <lineage>
        <taxon>Eukaryota</taxon>
        <taxon>Metazoa</taxon>
        <taxon>Chordata</taxon>
        <taxon>Craniata</taxon>
        <taxon>Vertebrata</taxon>
        <taxon>Euteleostomi</taxon>
        <taxon>Lepidosauria</taxon>
        <taxon>Sphenodontia</taxon>
        <taxon>Sphenodontidae</taxon>
        <taxon>Sphenodon</taxon>
    </lineage>
</organism>
<reference evidence="4" key="1">
    <citation type="submission" date="2025-08" db="UniProtKB">
        <authorList>
            <consortium name="Ensembl"/>
        </authorList>
    </citation>
    <scope>IDENTIFICATION</scope>
</reference>
<dbReference type="Pfam" id="PF14908">
    <property type="entry name" value="HU-CCDC81_euk_1"/>
    <property type="match status" value="1"/>
</dbReference>
<feature type="coiled-coil region" evidence="1">
    <location>
        <begin position="311"/>
        <end position="341"/>
    </location>
</feature>
<name>A0A8D0GZH3_SPHPU</name>
<evidence type="ECO:0000313" key="5">
    <source>
        <dbReference type="Proteomes" id="UP000694392"/>
    </source>
</evidence>
<sequence>GIWATVSEFVEKQLSMNKGVHIPGLGTFSFLRQKLEVGNNKFILIQRPVFLLSEKLAQIHGLKRNKIHTPGDIPIVQLNFIMLSLEGSYHREVVEGCIRETLLFFSRSIATKQNVEFTFKGIGVLIIRDNKVKMKFYKDFLQTMDGSGNLVKALSNVSLAFSPQTILVPLKGKKIWSLSVQCSGFFLFHTENLPAKRLLSRQAIAPAKVTGVRVGVNIPVYLHEERRRKELEDDRILVQFQILKDQEAIHKQQIKALVNREQNQKNSAFNLGVAEAMRDRKNEKSTDFHKSFIFVKRPPSPSVHIKQEEYAQSLSKQMKEKKEREIKLRQDKELIDRLEQVQLAEELAAQRATYLKDKMEEMQRYKAALDTQIKLKPLPLSVCEPYSEGLDFGKDDASNEKLSEKRQRAQEFYKYQLQAAAERKRTAILNQLVDQRKEEDMLQRAKKQWVADRGEQFERAFKMNLALAEDWRKSAGMKRQRSYEEKLFERAGDKLMLLDQCERYRRCFQCKRRTTNCGESNVWSDSKYIPGSRLMV</sequence>
<dbReference type="InterPro" id="IPR040673">
    <property type="entry name" value="CCDC81_HU_dom_2"/>
</dbReference>
<feature type="domain" description="CCDC81 HU" evidence="3">
    <location>
        <begin position="74"/>
        <end position="148"/>
    </location>
</feature>
<dbReference type="Proteomes" id="UP000694392">
    <property type="component" value="Unplaced"/>
</dbReference>
<dbReference type="PANTHER" id="PTHR14362">
    <property type="entry name" value="COILED-COIL DOMAIN-CONTAINING PROTEIN 81"/>
    <property type="match status" value="1"/>
</dbReference>
<dbReference type="GeneTree" id="ENSGT00390000011985"/>
<dbReference type="InterPro" id="IPR028034">
    <property type="entry name" value="HU-CCDC81"/>
</dbReference>
<evidence type="ECO:0000259" key="2">
    <source>
        <dbReference type="Pfam" id="PF14908"/>
    </source>
</evidence>
<dbReference type="PANTHER" id="PTHR14362:SF2">
    <property type="entry name" value="COILED-COIL DOMAIN-CONTAINING PROTEIN 81"/>
    <property type="match status" value="1"/>
</dbReference>
<keyword evidence="5" id="KW-1185">Reference proteome</keyword>
<reference evidence="4" key="2">
    <citation type="submission" date="2025-09" db="UniProtKB">
        <authorList>
            <consortium name="Ensembl"/>
        </authorList>
    </citation>
    <scope>IDENTIFICATION</scope>
</reference>
<feature type="domain" description="CCDC81 HU" evidence="2">
    <location>
        <begin position="2"/>
        <end position="63"/>
    </location>
</feature>
<dbReference type="Pfam" id="PF18289">
    <property type="entry name" value="HU-CCDC81_euk_2"/>
    <property type="match status" value="1"/>
</dbReference>